<protein>
    <submittedName>
        <fullName evidence="3">Mac 1</fullName>
    </submittedName>
</protein>
<dbReference type="EMBL" id="AWSV01000079">
    <property type="protein sequence ID" value="ERI85711.1"/>
    <property type="molecule type" value="Genomic_DNA"/>
</dbReference>
<keyword evidence="1" id="KW-0812">Transmembrane</keyword>
<feature type="transmembrane region" description="Helical" evidence="1">
    <location>
        <begin position="20"/>
        <end position="37"/>
    </location>
</feature>
<gene>
    <name evidence="3" type="ORF">HMPREF1981_01435</name>
</gene>
<comment type="caution">
    <text evidence="3">The sequence shown here is derived from an EMBL/GenBank/DDBJ whole genome shotgun (WGS) entry which is preliminary data.</text>
</comment>
<sequence>MSMNIKTTIQDFMKQFAKVYYCAVLFLISLYQLLLTGCEHDEYFGEKQPEVEIGQEKPEENKTDNSASMEHHVFAKGVTVEHGWHDVDKLKRPQDVMACWLITASNMLQWWQDRYIEEGCKLPEGTPNGKGIGPYRSAIFDDAITKFVNLNNGGNITNGLLWYVEGKNADITGHAYPVPNTGGYLKKIQGRQLEYGERFFLSYDDWGKMTTEKEALRVFSESLIKRLKTGAAIGVDIKTHVGVGGMLHAITLWGAEVNNENEVTSVYITDSDDYEHQLVRCPIEACNNEIYNSKEIAMKIPAGKAYDKGATWAIMRLFYLSPPKLTHS</sequence>
<evidence type="ECO:0000313" key="4">
    <source>
        <dbReference type="Proteomes" id="UP000016496"/>
    </source>
</evidence>
<dbReference type="HOGENOM" id="CLU_846368_0_0_10"/>
<dbReference type="GO" id="GO:0008233">
    <property type="term" value="F:peptidase activity"/>
    <property type="evidence" value="ECO:0007669"/>
    <property type="project" value="InterPro"/>
</dbReference>
<dbReference type="Pfam" id="PF09028">
    <property type="entry name" value="Mac-1"/>
    <property type="match status" value="1"/>
</dbReference>
<dbReference type="InterPro" id="IPR038765">
    <property type="entry name" value="Papain-like_cys_pep_sf"/>
</dbReference>
<accession>U2E0H4</accession>
<dbReference type="PATRIC" id="fig|1321819.3.peg.1320"/>
<feature type="domain" description="Ig protease IdeS" evidence="2">
    <location>
        <begin position="218"/>
        <end position="277"/>
    </location>
</feature>
<dbReference type="InterPro" id="IPR015117">
    <property type="entry name" value="IdeS"/>
</dbReference>
<dbReference type="Gene3D" id="3.90.70.10">
    <property type="entry name" value="Cysteine proteinases"/>
    <property type="match status" value="1"/>
</dbReference>
<dbReference type="OrthoDB" id="5521290at2"/>
<dbReference type="Proteomes" id="UP000016496">
    <property type="component" value="Unassembled WGS sequence"/>
</dbReference>
<dbReference type="AlphaFoldDB" id="U2E0H4"/>
<organism evidence="3 4">
    <name type="scientific">Bacteroides pyogenes F0041</name>
    <dbReference type="NCBI Taxonomy" id="1321819"/>
    <lineage>
        <taxon>Bacteria</taxon>
        <taxon>Pseudomonadati</taxon>
        <taxon>Bacteroidota</taxon>
        <taxon>Bacteroidia</taxon>
        <taxon>Bacteroidales</taxon>
        <taxon>Bacteroidaceae</taxon>
        <taxon>Bacteroides</taxon>
    </lineage>
</organism>
<evidence type="ECO:0000313" key="3">
    <source>
        <dbReference type="EMBL" id="ERI85711.1"/>
    </source>
</evidence>
<proteinExistence type="predicted"/>
<keyword evidence="1" id="KW-1133">Transmembrane helix</keyword>
<evidence type="ECO:0000256" key="1">
    <source>
        <dbReference type="SAM" id="Phobius"/>
    </source>
</evidence>
<name>U2E0H4_9BACE</name>
<reference evidence="3 4" key="1">
    <citation type="submission" date="2013-08" db="EMBL/GenBank/DDBJ databases">
        <authorList>
            <person name="Weinstock G."/>
            <person name="Sodergren E."/>
            <person name="Wylie T."/>
            <person name="Fulton L."/>
            <person name="Fulton R."/>
            <person name="Fronick C."/>
            <person name="O'Laughlin M."/>
            <person name="Godfrey J."/>
            <person name="Miner T."/>
            <person name="Herter B."/>
            <person name="Appelbaum E."/>
            <person name="Cordes M."/>
            <person name="Lek S."/>
            <person name="Wollam A."/>
            <person name="Pepin K.H."/>
            <person name="Palsikar V.B."/>
            <person name="Mitreva M."/>
            <person name="Wilson R.K."/>
        </authorList>
    </citation>
    <scope>NUCLEOTIDE SEQUENCE [LARGE SCALE GENOMIC DNA]</scope>
    <source>
        <strain evidence="3 4">F0041</strain>
    </source>
</reference>
<evidence type="ECO:0000259" key="2">
    <source>
        <dbReference type="Pfam" id="PF09028"/>
    </source>
</evidence>
<keyword evidence="1" id="KW-0472">Membrane</keyword>
<dbReference type="SUPFAM" id="SSF54001">
    <property type="entry name" value="Cysteine proteinases"/>
    <property type="match status" value="1"/>
</dbReference>